<gene>
    <name evidence="1" type="ORF">L3Q82_026368</name>
</gene>
<accession>A0ACB8WIE6</accession>
<reference evidence="1" key="1">
    <citation type="submission" date="2022-04" db="EMBL/GenBank/DDBJ databases">
        <title>Jade perch genome.</title>
        <authorList>
            <person name="Chao B."/>
        </authorList>
    </citation>
    <scope>NUCLEOTIDE SEQUENCE</scope>
    <source>
        <strain evidence="1">CB-2022</strain>
    </source>
</reference>
<name>A0ACB8WIE6_9TELE</name>
<dbReference type="Proteomes" id="UP000831701">
    <property type="component" value="Chromosome 9"/>
</dbReference>
<evidence type="ECO:0000313" key="2">
    <source>
        <dbReference type="Proteomes" id="UP000831701"/>
    </source>
</evidence>
<organism evidence="1 2">
    <name type="scientific">Scortum barcoo</name>
    <name type="common">barcoo grunter</name>
    <dbReference type="NCBI Taxonomy" id="214431"/>
    <lineage>
        <taxon>Eukaryota</taxon>
        <taxon>Metazoa</taxon>
        <taxon>Chordata</taxon>
        <taxon>Craniata</taxon>
        <taxon>Vertebrata</taxon>
        <taxon>Euteleostomi</taxon>
        <taxon>Actinopterygii</taxon>
        <taxon>Neopterygii</taxon>
        <taxon>Teleostei</taxon>
        <taxon>Neoteleostei</taxon>
        <taxon>Acanthomorphata</taxon>
        <taxon>Eupercaria</taxon>
        <taxon>Centrarchiformes</taxon>
        <taxon>Terapontoidei</taxon>
        <taxon>Terapontidae</taxon>
        <taxon>Scortum</taxon>
    </lineage>
</organism>
<protein>
    <submittedName>
        <fullName evidence="1">Uncharacterized protein</fullName>
    </submittedName>
</protein>
<sequence>MWAFIFLYVLGLNVYQATGQGMSTQMYYTTLIVDETAIENVTTWLTLVKDNEKQVDDLRMTTINMRGTITLKDDYLSCLADTQSEEYNQCNNKLLQQMKAVFSTLRGFDTLSITKYSFGSIIADFVITIAYGVDPQDLINKTLILTGNLSATVYLRTTGLIILKMPENPVPYSSSSTVTCTAQDLDIQPIWQLKRAGITYDITNGTESEVIFQAKGSKVNLKNITELWAGEYTCLYKQTSQSYSINHIASDLMSVAFLPNIDITTFPAFPLCKNKTGVQIVIVRCEVASSSETYIVKWEKINITTSITPRPPQSKLIFLSSSSLPSTLKESFLNFSSSNYADGKYCAAEDVWENTKAGFTAVIKCTNAAGRRQRQCTTKPQWENEISGCVDKTLNSVLEKAKNVDIGLGLLEGNSAQVFSELKNITQKTEVINTFPNLKTSVVILNSMKQKLNQINNISTVNGLFIFLTTCLGDKLTRDALLHRLKMKTLSSINDNSTKTDSTVKK</sequence>
<keyword evidence="2" id="KW-1185">Reference proteome</keyword>
<dbReference type="EMBL" id="CM041539">
    <property type="protein sequence ID" value="KAI3367516.1"/>
    <property type="molecule type" value="Genomic_DNA"/>
</dbReference>
<evidence type="ECO:0000313" key="1">
    <source>
        <dbReference type="EMBL" id="KAI3367516.1"/>
    </source>
</evidence>
<proteinExistence type="predicted"/>
<comment type="caution">
    <text evidence="1">The sequence shown here is derived from an EMBL/GenBank/DDBJ whole genome shotgun (WGS) entry which is preliminary data.</text>
</comment>